<reference evidence="1 2" key="2">
    <citation type="journal article" date="2017" name="Front. Plant Sci.">
        <title>Gene Classification and Mining of Molecular Markers Useful in Red Clover (Trifolium pratense) Breeding.</title>
        <authorList>
            <person name="Istvanek J."/>
            <person name="Dluhosova J."/>
            <person name="Dluhos P."/>
            <person name="Patkova L."/>
            <person name="Nedelnik J."/>
            <person name="Repkova J."/>
        </authorList>
    </citation>
    <scope>NUCLEOTIDE SEQUENCE [LARGE SCALE GENOMIC DNA]</scope>
    <source>
        <strain evidence="2">cv. Tatra</strain>
        <tissue evidence="1">Young leaves</tissue>
    </source>
</reference>
<accession>A0A2K3L8C8</accession>
<protein>
    <submittedName>
        <fullName evidence="1">Ribonuclease H</fullName>
    </submittedName>
</protein>
<proteinExistence type="predicted"/>
<gene>
    <name evidence="1" type="ORF">L195_g030715</name>
</gene>
<dbReference type="Proteomes" id="UP000236291">
    <property type="component" value="Unassembled WGS sequence"/>
</dbReference>
<organism evidence="1 2">
    <name type="scientific">Trifolium pratense</name>
    <name type="common">Red clover</name>
    <dbReference type="NCBI Taxonomy" id="57577"/>
    <lineage>
        <taxon>Eukaryota</taxon>
        <taxon>Viridiplantae</taxon>
        <taxon>Streptophyta</taxon>
        <taxon>Embryophyta</taxon>
        <taxon>Tracheophyta</taxon>
        <taxon>Spermatophyta</taxon>
        <taxon>Magnoliopsida</taxon>
        <taxon>eudicotyledons</taxon>
        <taxon>Gunneridae</taxon>
        <taxon>Pentapetalae</taxon>
        <taxon>rosids</taxon>
        <taxon>fabids</taxon>
        <taxon>Fabales</taxon>
        <taxon>Fabaceae</taxon>
        <taxon>Papilionoideae</taxon>
        <taxon>50 kb inversion clade</taxon>
        <taxon>NPAAA clade</taxon>
        <taxon>Hologalegina</taxon>
        <taxon>IRL clade</taxon>
        <taxon>Trifolieae</taxon>
        <taxon>Trifolium</taxon>
    </lineage>
</organism>
<reference evidence="1 2" key="1">
    <citation type="journal article" date="2014" name="Am. J. Bot.">
        <title>Genome assembly and annotation for red clover (Trifolium pratense; Fabaceae).</title>
        <authorList>
            <person name="Istvanek J."/>
            <person name="Jaros M."/>
            <person name="Krenek A."/>
            <person name="Repkova J."/>
        </authorList>
    </citation>
    <scope>NUCLEOTIDE SEQUENCE [LARGE SCALE GENOMIC DNA]</scope>
    <source>
        <strain evidence="2">cv. Tatra</strain>
        <tissue evidence="1">Young leaves</tissue>
    </source>
</reference>
<name>A0A2K3L8C8_TRIPR</name>
<dbReference type="EMBL" id="ASHM01028074">
    <property type="protein sequence ID" value="PNX74788.1"/>
    <property type="molecule type" value="Genomic_DNA"/>
</dbReference>
<dbReference type="STRING" id="57577.A0A2K3L8C8"/>
<evidence type="ECO:0000313" key="1">
    <source>
        <dbReference type="EMBL" id="PNX74788.1"/>
    </source>
</evidence>
<sequence>MLNSFWWVTKGENGKGIHWMSWDRLTMRKERGGMGFRSIYGFNLAMLGKQGSCLGHNPSYVWGSIWSSRIVLREGYRWRIGDGSKIPI</sequence>
<evidence type="ECO:0000313" key="2">
    <source>
        <dbReference type="Proteomes" id="UP000236291"/>
    </source>
</evidence>
<dbReference type="AlphaFoldDB" id="A0A2K3L8C8"/>
<comment type="caution">
    <text evidence="1">The sequence shown here is derived from an EMBL/GenBank/DDBJ whole genome shotgun (WGS) entry which is preliminary data.</text>
</comment>